<dbReference type="Proteomes" id="UP000321304">
    <property type="component" value="Unassembled WGS sequence"/>
</dbReference>
<organism evidence="2 3">
    <name type="scientific">Bradyrhizobium macuxiense</name>
    <dbReference type="NCBI Taxonomy" id="1755647"/>
    <lineage>
        <taxon>Bacteria</taxon>
        <taxon>Pseudomonadati</taxon>
        <taxon>Pseudomonadota</taxon>
        <taxon>Alphaproteobacteria</taxon>
        <taxon>Hyphomicrobiales</taxon>
        <taxon>Nitrobacteraceae</taxon>
        <taxon>Bradyrhizobium</taxon>
    </lineage>
</organism>
<comment type="caution">
    <text evidence="2">The sequence shown here is derived from an EMBL/GenBank/DDBJ whole genome shotgun (WGS) entry which is preliminary data.</text>
</comment>
<proteinExistence type="predicted"/>
<reference evidence="2 3" key="1">
    <citation type="submission" date="2019-06" db="EMBL/GenBank/DDBJ databases">
        <title>Genomic Encyclopedia of Type Strains, Phase IV (KMG-V): Genome sequencing to study the core and pangenomes of soil and plant-associated prokaryotes.</title>
        <authorList>
            <person name="Whitman W."/>
        </authorList>
    </citation>
    <scope>NUCLEOTIDE SEQUENCE [LARGE SCALE GENOMIC DNA]</scope>
    <source>
        <strain evidence="2 3">BR 10355</strain>
    </source>
</reference>
<dbReference type="InterPro" id="IPR045465">
    <property type="entry name" value="Trans_reg_dom"/>
</dbReference>
<dbReference type="EMBL" id="VITY01000022">
    <property type="protein sequence ID" value="TWB87295.1"/>
    <property type="molecule type" value="Genomic_DNA"/>
</dbReference>
<keyword evidence="3" id="KW-1185">Reference proteome</keyword>
<dbReference type="Pfam" id="PF20109">
    <property type="entry name" value="Trans_reg_dom"/>
    <property type="match status" value="1"/>
</dbReference>
<sequence length="64" mass="7733">MPGADWRSQDDYPDAKTVESMEMAWEWLRRDREYQQDFRTLVSSEHSSATMDHFRRKWGLTFCG</sequence>
<feature type="domain" description="Transcriptional regulator-like" evidence="1">
    <location>
        <begin position="5"/>
        <end position="62"/>
    </location>
</feature>
<evidence type="ECO:0000259" key="1">
    <source>
        <dbReference type="Pfam" id="PF20109"/>
    </source>
</evidence>
<dbReference type="AlphaFoldDB" id="A0A560KVR1"/>
<evidence type="ECO:0000313" key="2">
    <source>
        <dbReference type="EMBL" id="TWB87295.1"/>
    </source>
</evidence>
<evidence type="ECO:0000313" key="3">
    <source>
        <dbReference type="Proteomes" id="UP000321304"/>
    </source>
</evidence>
<name>A0A560KVR1_9BRAD</name>
<gene>
    <name evidence="2" type="ORF">FBZ93_12276</name>
</gene>
<accession>A0A560KVR1</accession>
<dbReference type="RefSeq" id="WP_433995479.1">
    <property type="nucleotide sequence ID" value="NZ_VITY01000022.1"/>
</dbReference>
<protein>
    <recommendedName>
        <fullName evidence="1">Transcriptional regulator-like domain-containing protein</fullName>
    </recommendedName>
</protein>